<keyword evidence="9 11" id="KW-0807">Transducer</keyword>
<feature type="transmembrane region" description="Helical" evidence="13">
    <location>
        <begin position="182"/>
        <end position="204"/>
    </location>
</feature>
<sequence length="554" mass="60863">MKSFKISTLIKVILMVLCFTIIVISSFAFKSMYQANVAFNNIDSLSQNISELRRMSSYLANVRGDINFVYNDESVSHEQLENKAAVIRKGLDNAKRHNDVFNKIPDLDATGDKLTTDINTQFNALVAAYTSNMKSIETHINRGFDNGAQEAALDKAISKYADYVAAIEDEIVDGFTSDMRSFVIIASLLLVIAIIISCVSYVIIKRNVFNRLQVASSMLEKIGAGELYHEFDIGSRNEIGLMLESLKNMKTSISQIITSVRSASDHIRTDASEIDSSNHQLASRTEDQASALQETAASMEEIKTTVSNNAENARQANTLSHQARTAANSGSIVMGDVVSTMDKISKSARKISEINRVIDGIANQTNILALNAAVEAARAGEQGRGFSVVATEVRNLAKRSADAAKEISLLINESVTNVDDGARLIEDAGKTMQEIVTSVTHVSNIMQEITQASEEQSTGVNQIAMAVNDMDLATQQNASMVEESSAITQNMNKNARQLVDTVSVFKVDLIEVSKDKNAQSVTRNNKNNNHKREIVKEERLSKQPHSVDDEWTEF</sequence>
<dbReference type="SMART" id="SM00283">
    <property type="entry name" value="MA"/>
    <property type="match status" value="1"/>
</dbReference>
<keyword evidence="7 13" id="KW-1133">Transmembrane helix</keyword>
<dbReference type="Gene3D" id="1.20.120.30">
    <property type="entry name" value="Aspartate receptor, ligand-binding domain"/>
    <property type="match status" value="1"/>
</dbReference>
<comment type="similarity">
    <text evidence="10">Belongs to the methyl-accepting chemotaxis (MCP) protein family.</text>
</comment>
<keyword evidence="8 13" id="KW-0472">Membrane</keyword>
<keyword evidence="4" id="KW-0145">Chemotaxis</keyword>
<evidence type="ECO:0000256" key="8">
    <source>
        <dbReference type="ARBA" id="ARBA00023136"/>
    </source>
</evidence>
<feature type="region of interest" description="Disordered" evidence="12">
    <location>
        <begin position="516"/>
        <end position="554"/>
    </location>
</feature>
<reference evidence="17 18" key="1">
    <citation type="journal article" date="2024" name="Infect. Genet. Evol.">
        <title>Characteristics and comparative genome analysis of Yersinia enterocolitica and related species associated with human infections in Switzerland 2019-2023.</title>
        <authorList>
            <person name="Stevens M.J.A."/>
            <person name="Horlbog J.A."/>
            <person name="Diethelm A."/>
            <person name="Stephan R."/>
            <person name="Nuesch-Inderbinen M."/>
        </authorList>
    </citation>
    <scope>NUCLEOTIDE SEQUENCE [LARGE SCALE GENOMIC DNA]</scope>
    <source>
        <strain evidence="17 18">N20-0302</strain>
    </source>
</reference>
<evidence type="ECO:0000256" key="7">
    <source>
        <dbReference type="ARBA" id="ARBA00022989"/>
    </source>
</evidence>
<dbReference type="Pfam" id="PF00015">
    <property type="entry name" value="MCPsignal"/>
    <property type="match status" value="1"/>
</dbReference>
<dbReference type="PANTHER" id="PTHR43531:SF14">
    <property type="entry name" value="METHYL-ACCEPTING CHEMOTAXIS PROTEIN I-RELATED"/>
    <property type="match status" value="1"/>
</dbReference>
<evidence type="ECO:0000256" key="12">
    <source>
        <dbReference type="SAM" id="MobiDB-lite"/>
    </source>
</evidence>
<evidence type="ECO:0000256" key="4">
    <source>
        <dbReference type="ARBA" id="ARBA00022500"/>
    </source>
</evidence>
<evidence type="ECO:0000256" key="10">
    <source>
        <dbReference type="ARBA" id="ARBA00029447"/>
    </source>
</evidence>
<comment type="subcellular location">
    <subcellularLocation>
        <location evidence="1">Cell inner membrane</location>
        <topology evidence="1">Multi-pass membrane protein</topology>
    </subcellularLocation>
</comment>
<keyword evidence="6 13" id="KW-0812">Transmembrane</keyword>
<feature type="compositionally biased region" description="Polar residues" evidence="12">
    <location>
        <begin position="518"/>
        <end position="527"/>
    </location>
</feature>
<dbReference type="InterPro" id="IPR004090">
    <property type="entry name" value="Chemotax_Me-accpt_rcpt"/>
</dbReference>
<protein>
    <submittedName>
        <fullName evidence="17">Methyl-accepting chemotaxis protein</fullName>
    </submittedName>
</protein>
<dbReference type="InterPro" id="IPR051310">
    <property type="entry name" value="MCP_chemotaxis"/>
</dbReference>
<evidence type="ECO:0000256" key="5">
    <source>
        <dbReference type="ARBA" id="ARBA00022519"/>
    </source>
</evidence>
<dbReference type="InterPro" id="IPR000727">
    <property type="entry name" value="T_SNARE_dom"/>
</dbReference>
<keyword evidence="2" id="KW-1003">Cell membrane</keyword>
<feature type="domain" description="T-SNARE coiled-coil homology" evidence="15">
    <location>
        <begin position="422"/>
        <end position="484"/>
    </location>
</feature>
<dbReference type="PANTHER" id="PTHR43531">
    <property type="entry name" value="PROTEIN ICFG"/>
    <property type="match status" value="1"/>
</dbReference>
<dbReference type="PRINTS" id="PR00260">
    <property type="entry name" value="CHEMTRNSDUCR"/>
</dbReference>
<dbReference type="Gene3D" id="1.10.287.950">
    <property type="entry name" value="Methyl-accepting chemotaxis protein"/>
    <property type="match status" value="1"/>
</dbReference>
<dbReference type="PROSITE" id="PS50111">
    <property type="entry name" value="CHEMOTAXIS_TRANSDUC_2"/>
    <property type="match status" value="1"/>
</dbReference>
<dbReference type="Proteomes" id="UP001629523">
    <property type="component" value="Unassembled WGS sequence"/>
</dbReference>
<dbReference type="InterPro" id="IPR003122">
    <property type="entry name" value="Tar_rcpt_lig-bd"/>
</dbReference>
<dbReference type="EMBL" id="JBBEST010000009">
    <property type="protein sequence ID" value="MFM1348168.1"/>
    <property type="molecule type" value="Genomic_DNA"/>
</dbReference>
<dbReference type="RefSeq" id="WP_408573668.1">
    <property type="nucleotide sequence ID" value="NZ_JBBEST010000009.1"/>
</dbReference>
<evidence type="ECO:0000256" key="6">
    <source>
        <dbReference type="ARBA" id="ARBA00022692"/>
    </source>
</evidence>
<comment type="caution">
    <text evidence="17">The sequence shown here is derived from an EMBL/GenBank/DDBJ whole genome shotgun (WGS) entry which is preliminary data.</text>
</comment>
<dbReference type="SMART" id="SM00304">
    <property type="entry name" value="HAMP"/>
    <property type="match status" value="1"/>
</dbReference>
<feature type="region of interest" description="Disordered" evidence="12">
    <location>
        <begin position="272"/>
        <end position="293"/>
    </location>
</feature>
<dbReference type="SUPFAM" id="SSF47170">
    <property type="entry name" value="Aspartate receptor, ligand-binding domain"/>
    <property type="match status" value="1"/>
</dbReference>
<evidence type="ECO:0000259" key="15">
    <source>
        <dbReference type="PROSITE" id="PS50192"/>
    </source>
</evidence>
<feature type="compositionally biased region" description="Basic and acidic residues" evidence="12">
    <location>
        <begin position="530"/>
        <end position="548"/>
    </location>
</feature>
<dbReference type="PROSITE" id="PS50885">
    <property type="entry name" value="HAMP"/>
    <property type="match status" value="1"/>
</dbReference>
<evidence type="ECO:0000256" key="9">
    <source>
        <dbReference type="ARBA" id="ARBA00023224"/>
    </source>
</evidence>
<gene>
    <name evidence="17" type="ORF">WFP14_16590</name>
</gene>
<organism evidence="17 18">
    <name type="scientific">Yersinia proxima</name>
    <dbReference type="NCBI Taxonomy" id="2890316"/>
    <lineage>
        <taxon>Bacteria</taxon>
        <taxon>Pseudomonadati</taxon>
        <taxon>Pseudomonadota</taxon>
        <taxon>Gammaproteobacteria</taxon>
        <taxon>Enterobacterales</taxon>
        <taxon>Yersiniaceae</taxon>
        <taxon>Yersinia</taxon>
    </lineage>
</organism>
<dbReference type="Pfam" id="PF02203">
    <property type="entry name" value="TarH"/>
    <property type="match status" value="1"/>
</dbReference>
<evidence type="ECO:0000256" key="13">
    <source>
        <dbReference type="SAM" id="Phobius"/>
    </source>
</evidence>
<evidence type="ECO:0000259" key="14">
    <source>
        <dbReference type="PROSITE" id="PS50111"/>
    </source>
</evidence>
<feature type="transmembrane region" description="Helical" evidence="13">
    <location>
        <begin position="12"/>
        <end position="29"/>
    </location>
</feature>
<dbReference type="InterPro" id="IPR004089">
    <property type="entry name" value="MCPsignal_dom"/>
</dbReference>
<feature type="domain" description="HAMP" evidence="16">
    <location>
        <begin position="206"/>
        <end position="258"/>
    </location>
</feature>
<evidence type="ECO:0000256" key="3">
    <source>
        <dbReference type="ARBA" id="ARBA00022481"/>
    </source>
</evidence>
<dbReference type="InterPro" id="IPR003660">
    <property type="entry name" value="HAMP_dom"/>
</dbReference>
<dbReference type="InterPro" id="IPR035440">
    <property type="entry name" value="4HB_MCP_dom_sf"/>
</dbReference>
<dbReference type="CDD" id="cd11386">
    <property type="entry name" value="MCP_signal"/>
    <property type="match status" value="1"/>
</dbReference>
<accession>A0ABW9F2J0</accession>
<feature type="compositionally biased region" description="Polar residues" evidence="12">
    <location>
        <begin position="274"/>
        <end position="293"/>
    </location>
</feature>
<evidence type="ECO:0000313" key="18">
    <source>
        <dbReference type="Proteomes" id="UP001629523"/>
    </source>
</evidence>
<proteinExistence type="inferred from homology"/>
<keyword evidence="18" id="KW-1185">Reference proteome</keyword>
<keyword evidence="5" id="KW-0997">Cell inner membrane</keyword>
<name>A0ABW9F2J0_9GAMM</name>
<evidence type="ECO:0000259" key="16">
    <source>
        <dbReference type="PROSITE" id="PS50885"/>
    </source>
</evidence>
<keyword evidence="3" id="KW-0488">Methylation</keyword>
<dbReference type="SUPFAM" id="SSF58104">
    <property type="entry name" value="Methyl-accepting chemotaxis protein (MCP) signaling domain"/>
    <property type="match status" value="1"/>
</dbReference>
<dbReference type="PROSITE" id="PS50192">
    <property type="entry name" value="T_SNARE"/>
    <property type="match status" value="1"/>
</dbReference>
<feature type="domain" description="Methyl-accepting transducer" evidence="14">
    <location>
        <begin position="263"/>
        <end position="492"/>
    </location>
</feature>
<evidence type="ECO:0000256" key="11">
    <source>
        <dbReference type="PROSITE-ProRule" id="PRU00284"/>
    </source>
</evidence>
<evidence type="ECO:0000256" key="2">
    <source>
        <dbReference type="ARBA" id="ARBA00022475"/>
    </source>
</evidence>
<evidence type="ECO:0000313" key="17">
    <source>
        <dbReference type="EMBL" id="MFM1348168.1"/>
    </source>
</evidence>
<evidence type="ECO:0000256" key="1">
    <source>
        <dbReference type="ARBA" id="ARBA00004429"/>
    </source>
</evidence>